<gene>
    <name evidence="1" type="ORF">E3A20_18060</name>
</gene>
<protein>
    <submittedName>
        <fullName evidence="1">Uncharacterized protein</fullName>
    </submittedName>
</protein>
<dbReference type="EMBL" id="SRHE01000402">
    <property type="protein sequence ID" value="TWW09063.1"/>
    <property type="molecule type" value="Genomic_DNA"/>
</dbReference>
<dbReference type="Proteomes" id="UP000321083">
    <property type="component" value="Unassembled WGS sequence"/>
</dbReference>
<keyword evidence="2" id="KW-1185">Reference proteome</keyword>
<dbReference type="AlphaFoldDB" id="A0A5C6M4E1"/>
<evidence type="ECO:0000313" key="1">
    <source>
        <dbReference type="EMBL" id="TWW09063.1"/>
    </source>
</evidence>
<proteinExistence type="predicted"/>
<reference evidence="1 2" key="1">
    <citation type="submission" date="2019-08" db="EMBL/GenBank/DDBJ databases">
        <title>100 year-old enigma solved: identification of Planctomyces bekefii, the type genus and species of the phylum Planctomycetes.</title>
        <authorList>
            <person name="Svetlana D.N."/>
            <person name="Overmann J."/>
        </authorList>
    </citation>
    <scope>NUCLEOTIDE SEQUENCE [LARGE SCALE GENOMIC DNA]</scope>
    <source>
        <strain evidence="1">Phe10_nw2017</strain>
    </source>
</reference>
<sequence length="121" mass="14134">MLDCLPELNCPAWLREMNLNTPLGFRLLSVLRDSLFYPCCQFDGDPVKFLGGNVFSFVYADLAQNSESLMEHLQCPQYMFRGYELLASQVLDAEHFLQPDGLNHHGFGWERRVLYPQFHRF</sequence>
<comment type="caution">
    <text evidence="1">The sequence shown here is derived from an EMBL/GenBank/DDBJ whole genome shotgun (WGS) entry which is preliminary data.</text>
</comment>
<accession>A0A5C6M4E1</accession>
<organism evidence="1 2">
    <name type="scientific">Planctomyces bekefii</name>
    <dbReference type="NCBI Taxonomy" id="1653850"/>
    <lineage>
        <taxon>Bacteria</taxon>
        <taxon>Pseudomonadati</taxon>
        <taxon>Planctomycetota</taxon>
        <taxon>Planctomycetia</taxon>
        <taxon>Planctomycetales</taxon>
        <taxon>Planctomycetaceae</taxon>
        <taxon>Planctomyces</taxon>
    </lineage>
</organism>
<reference evidence="1 2" key="2">
    <citation type="submission" date="2019-08" db="EMBL/GenBank/DDBJ databases">
        <authorList>
            <person name="Henke P."/>
        </authorList>
    </citation>
    <scope>NUCLEOTIDE SEQUENCE [LARGE SCALE GENOMIC DNA]</scope>
    <source>
        <strain evidence="1">Phe10_nw2017</strain>
    </source>
</reference>
<name>A0A5C6M4E1_9PLAN</name>
<evidence type="ECO:0000313" key="2">
    <source>
        <dbReference type="Proteomes" id="UP000321083"/>
    </source>
</evidence>